<evidence type="ECO:0000256" key="3">
    <source>
        <dbReference type="ARBA" id="ARBA00022989"/>
    </source>
</evidence>
<keyword evidence="1" id="KW-1003">Cell membrane</keyword>
<dbReference type="Pfam" id="PF06305">
    <property type="entry name" value="LapA_dom"/>
    <property type="match status" value="1"/>
</dbReference>
<dbReference type="AlphaFoldDB" id="A0A1I3P0X0"/>
<feature type="domain" description="Lipopolysaccharide assembly protein A" evidence="7">
    <location>
        <begin position="61"/>
        <end position="111"/>
    </location>
</feature>
<sequence length="117" mass="12449">MTDPTTTPRDTGGGADPGPMPTSSTEADRPDPLRGSRTSGLWLGVVALGLVLILLIVFIAQNTQDVTVSYFGWEGQTPLAVALLVAATAGLLLAAIAATLRMWQVRRRVHRGRSARR</sequence>
<feature type="transmembrane region" description="Helical" evidence="6">
    <location>
        <begin position="80"/>
        <end position="103"/>
    </location>
</feature>
<dbReference type="STRING" id="1005945.SAMN05216561_11952"/>
<name>A0A1I3P0X0_9ACTN</name>
<evidence type="ECO:0000313" key="9">
    <source>
        <dbReference type="Proteomes" id="UP000198649"/>
    </source>
</evidence>
<evidence type="ECO:0000256" key="1">
    <source>
        <dbReference type="ARBA" id="ARBA00022475"/>
    </source>
</evidence>
<evidence type="ECO:0000256" key="4">
    <source>
        <dbReference type="ARBA" id="ARBA00023136"/>
    </source>
</evidence>
<evidence type="ECO:0000256" key="6">
    <source>
        <dbReference type="SAM" id="Phobius"/>
    </source>
</evidence>
<gene>
    <name evidence="8" type="ORF">SAMN05216561_11952</name>
</gene>
<evidence type="ECO:0000256" key="5">
    <source>
        <dbReference type="SAM" id="MobiDB-lite"/>
    </source>
</evidence>
<keyword evidence="4 6" id="KW-0472">Membrane</keyword>
<feature type="region of interest" description="Disordered" evidence="5">
    <location>
        <begin position="1"/>
        <end position="34"/>
    </location>
</feature>
<keyword evidence="9" id="KW-1185">Reference proteome</keyword>
<dbReference type="GO" id="GO:0005886">
    <property type="term" value="C:plasma membrane"/>
    <property type="evidence" value="ECO:0007669"/>
    <property type="project" value="InterPro"/>
</dbReference>
<accession>A0A1I3P0X0</accession>
<keyword evidence="3 6" id="KW-1133">Transmembrane helix</keyword>
<feature type="transmembrane region" description="Helical" evidence="6">
    <location>
        <begin position="41"/>
        <end position="60"/>
    </location>
</feature>
<dbReference type="InterPro" id="IPR010445">
    <property type="entry name" value="LapA_dom"/>
</dbReference>
<organism evidence="8 9">
    <name type="scientific">Nocardioides psychrotolerans</name>
    <dbReference type="NCBI Taxonomy" id="1005945"/>
    <lineage>
        <taxon>Bacteria</taxon>
        <taxon>Bacillati</taxon>
        <taxon>Actinomycetota</taxon>
        <taxon>Actinomycetes</taxon>
        <taxon>Propionibacteriales</taxon>
        <taxon>Nocardioidaceae</taxon>
        <taxon>Nocardioides</taxon>
    </lineage>
</organism>
<keyword evidence="2 6" id="KW-0812">Transmembrane</keyword>
<evidence type="ECO:0000256" key="2">
    <source>
        <dbReference type="ARBA" id="ARBA00022692"/>
    </source>
</evidence>
<evidence type="ECO:0000313" key="8">
    <source>
        <dbReference type="EMBL" id="SFJ15194.1"/>
    </source>
</evidence>
<proteinExistence type="predicted"/>
<feature type="compositionally biased region" description="Low complexity" evidence="5">
    <location>
        <begin position="1"/>
        <end position="10"/>
    </location>
</feature>
<evidence type="ECO:0000259" key="7">
    <source>
        <dbReference type="Pfam" id="PF06305"/>
    </source>
</evidence>
<dbReference type="EMBL" id="FOQG01000019">
    <property type="protein sequence ID" value="SFJ15194.1"/>
    <property type="molecule type" value="Genomic_DNA"/>
</dbReference>
<dbReference type="Proteomes" id="UP000198649">
    <property type="component" value="Unassembled WGS sequence"/>
</dbReference>
<protein>
    <submittedName>
        <fullName evidence="8">Uncharacterized integral membrane protein</fullName>
    </submittedName>
</protein>
<dbReference type="RefSeq" id="WP_218031307.1">
    <property type="nucleotide sequence ID" value="NZ_BKAF01000024.1"/>
</dbReference>
<reference evidence="8 9" key="1">
    <citation type="submission" date="2016-10" db="EMBL/GenBank/DDBJ databases">
        <authorList>
            <person name="de Groot N.N."/>
        </authorList>
    </citation>
    <scope>NUCLEOTIDE SEQUENCE [LARGE SCALE GENOMIC DNA]</scope>
    <source>
        <strain evidence="8 9">CGMCC 1.11156</strain>
    </source>
</reference>